<feature type="transmembrane region" description="Helical" evidence="5">
    <location>
        <begin position="339"/>
        <end position="358"/>
    </location>
</feature>
<dbReference type="GO" id="GO:0016020">
    <property type="term" value="C:membrane"/>
    <property type="evidence" value="ECO:0007669"/>
    <property type="project" value="UniProtKB-SubCell"/>
</dbReference>
<comment type="subcellular location">
    <subcellularLocation>
        <location evidence="1">Membrane</location>
        <topology evidence="1">Multi-pass membrane protein</topology>
    </subcellularLocation>
</comment>
<keyword evidence="6" id="KW-1185">Reference proteome</keyword>
<sequence length="426" mass="47623">MAYVTPMNDFKSEPVVFEETLTAQEKLRKFCKKYFLEGQKFHDEEGGETGPREIIVPAGTDFLEMLALKHRKMLGICIPQVFFFTIWLILAISNNWFPLYLKWWNMAIIMVIGTIIGGATCEGSGAVTFPIMTLLLHITPNVSRDYIYMSQSVGITAAAFTILFMGVALEWHSIIFCSIGSSFGLIIGLEFVAPLMSKEQKKMFFVSIWFAFACALYLLNRMKKRKVYLKIQLFTWWKAVMLVATGYVGGTLTSFGGTGACICSFSILTLAFSISEKIATQTSVVLMAGQTMLAFFWRAKVNMAIAETSWEIIKCTWPISAIGGPLGGLIGSYVHRQTLACAIYFLEFAALVGGFVVVRPGVSLTIACVCIIVFGFVFFYFLSRLGLYLLKTYPDYDPDRLQKLTEAKKVASKRHIDDVCQSNAKV</sequence>
<evidence type="ECO:0000256" key="2">
    <source>
        <dbReference type="ARBA" id="ARBA00022692"/>
    </source>
</evidence>
<feature type="transmembrane region" description="Helical" evidence="5">
    <location>
        <begin position="239"/>
        <end position="272"/>
    </location>
</feature>
<evidence type="ECO:0000256" key="1">
    <source>
        <dbReference type="ARBA" id="ARBA00004141"/>
    </source>
</evidence>
<feature type="transmembrane region" description="Helical" evidence="5">
    <location>
        <begin position="364"/>
        <end position="382"/>
    </location>
</feature>
<feature type="transmembrane region" description="Helical" evidence="5">
    <location>
        <begin position="104"/>
        <end position="126"/>
    </location>
</feature>
<keyword evidence="4 5" id="KW-0472">Membrane</keyword>
<keyword evidence="3 5" id="KW-1133">Transmembrane helix</keyword>
<evidence type="ECO:0000313" key="7">
    <source>
        <dbReference type="WBParaSite" id="PSAMB.scaffold1440size31517.g13303.t1"/>
    </source>
</evidence>
<feature type="transmembrane region" description="Helical" evidence="5">
    <location>
        <begin position="278"/>
        <end position="297"/>
    </location>
</feature>
<dbReference type="WBParaSite" id="PSAMB.scaffold1440size31517.g13303.t1">
    <property type="protein sequence ID" value="PSAMB.scaffold1440size31517.g13303.t1"/>
    <property type="gene ID" value="PSAMB.scaffold1440size31517.g13303"/>
</dbReference>
<evidence type="ECO:0000256" key="5">
    <source>
        <dbReference type="SAM" id="Phobius"/>
    </source>
</evidence>
<accession>A0A914V248</accession>
<evidence type="ECO:0000256" key="4">
    <source>
        <dbReference type="ARBA" id="ARBA00023136"/>
    </source>
</evidence>
<dbReference type="InterPro" id="IPR002781">
    <property type="entry name" value="TM_pro_TauE-like"/>
</dbReference>
<feature type="transmembrane region" description="Helical" evidence="5">
    <location>
        <begin position="202"/>
        <end position="219"/>
    </location>
</feature>
<evidence type="ECO:0000256" key="3">
    <source>
        <dbReference type="ARBA" id="ARBA00022989"/>
    </source>
</evidence>
<name>A0A914V248_9BILA</name>
<dbReference type="PANTHER" id="PTHR31154:SF4">
    <property type="entry name" value="MEMBRANE TRANSPORTER PROTEIN"/>
    <property type="match status" value="1"/>
</dbReference>
<feature type="transmembrane region" description="Helical" evidence="5">
    <location>
        <begin position="174"/>
        <end position="196"/>
    </location>
</feature>
<dbReference type="PANTHER" id="PTHR31154">
    <property type="entry name" value="MEMBRANE TRANSPORTER PROTEIN"/>
    <property type="match status" value="1"/>
</dbReference>
<protein>
    <submittedName>
        <fullName evidence="7">Uncharacterized protein</fullName>
    </submittedName>
</protein>
<organism evidence="6 7">
    <name type="scientific">Plectus sambesii</name>
    <dbReference type="NCBI Taxonomy" id="2011161"/>
    <lineage>
        <taxon>Eukaryota</taxon>
        <taxon>Metazoa</taxon>
        <taxon>Ecdysozoa</taxon>
        <taxon>Nematoda</taxon>
        <taxon>Chromadorea</taxon>
        <taxon>Plectida</taxon>
        <taxon>Plectina</taxon>
        <taxon>Plectoidea</taxon>
        <taxon>Plectidae</taxon>
        <taxon>Plectus</taxon>
    </lineage>
</organism>
<dbReference type="Pfam" id="PF01925">
    <property type="entry name" value="TauE"/>
    <property type="match status" value="1"/>
</dbReference>
<feature type="transmembrane region" description="Helical" evidence="5">
    <location>
        <begin position="73"/>
        <end position="92"/>
    </location>
</feature>
<keyword evidence="2 5" id="KW-0812">Transmembrane</keyword>
<evidence type="ECO:0000313" key="6">
    <source>
        <dbReference type="Proteomes" id="UP000887566"/>
    </source>
</evidence>
<reference evidence="7" key="1">
    <citation type="submission" date="2022-11" db="UniProtKB">
        <authorList>
            <consortium name="WormBaseParasite"/>
        </authorList>
    </citation>
    <scope>IDENTIFICATION</scope>
</reference>
<proteinExistence type="predicted"/>
<dbReference type="Proteomes" id="UP000887566">
    <property type="component" value="Unplaced"/>
</dbReference>
<feature type="transmembrane region" description="Helical" evidence="5">
    <location>
        <begin position="146"/>
        <end position="167"/>
    </location>
</feature>
<dbReference type="AlphaFoldDB" id="A0A914V248"/>